<dbReference type="InterPro" id="IPR000845">
    <property type="entry name" value="Nucleoside_phosphorylase_d"/>
</dbReference>
<feature type="domain" description="Nucleoside phosphorylase" evidence="1">
    <location>
        <begin position="143"/>
        <end position="206"/>
    </location>
</feature>
<keyword evidence="3" id="KW-1185">Reference proteome</keyword>
<dbReference type="InterPro" id="IPR035994">
    <property type="entry name" value="Nucleoside_phosphorylase_sf"/>
</dbReference>
<dbReference type="Gene3D" id="3.40.50.1580">
    <property type="entry name" value="Nucleoside phosphorylase domain"/>
    <property type="match status" value="1"/>
</dbReference>
<gene>
    <name evidence="2" type="ORF">HOP53_10200</name>
</gene>
<dbReference type="Proteomes" id="UP001320168">
    <property type="component" value="Unassembled WGS sequence"/>
</dbReference>
<evidence type="ECO:0000313" key="3">
    <source>
        <dbReference type="Proteomes" id="UP001320168"/>
    </source>
</evidence>
<protein>
    <submittedName>
        <fullName evidence="2">5'-methylthioadenosine/S-adenosylhomocysteine nucleosidase</fullName>
    </submittedName>
</protein>
<dbReference type="RefSeq" id="WP_234269932.1">
    <property type="nucleotide sequence ID" value="NZ_JABFTX010000002.1"/>
</dbReference>
<dbReference type="EMBL" id="JABFTX010000002">
    <property type="protein sequence ID" value="MCE8003205.1"/>
    <property type="molecule type" value="Genomic_DNA"/>
</dbReference>
<dbReference type="SUPFAM" id="SSF53167">
    <property type="entry name" value="Purine and uridine phosphorylases"/>
    <property type="match status" value="1"/>
</dbReference>
<proteinExistence type="predicted"/>
<sequence>MSATRHTPPTLTTLGGRQVLFAMAAEAEYGPHLKQRFAPFMTGVGPVEAAVELTAALAALAQQGRLPDLVVSLGSAGSRVLEQTEIYQATSVAYRDMDASPLGFERGTTPFLDLPAIVSLPLRIPGIREATLSTGANIVSGEAYAAIAADMVDMESYACLRACTRFNVPLIVLRGISDGKAELHHVDDWTEYLHVIDEKLAAAVDRLGEALAEGLLDR</sequence>
<reference evidence="2 3" key="1">
    <citation type="journal article" date="2021" name="Front. Microbiol.">
        <title>Aerobic Denitrification and Heterotrophic Sulfur Oxidation in the Genus Halomonas Revealed by Six Novel Species Characterizations and Genome-Based Analysis.</title>
        <authorList>
            <person name="Wang L."/>
            <person name="Shao Z."/>
        </authorList>
    </citation>
    <scope>NUCLEOTIDE SEQUENCE [LARGE SCALE GENOMIC DNA]</scope>
    <source>
        <strain evidence="2 3">MCCC 1A11081</strain>
    </source>
</reference>
<name>A0ABS9A3K9_9GAMM</name>
<comment type="caution">
    <text evidence="2">The sequence shown here is derived from an EMBL/GenBank/DDBJ whole genome shotgun (WGS) entry which is preliminary data.</text>
</comment>
<evidence type="ECO:0000259" key="1">
    <source>
        <dbReference type="Pfam" id="PF01048"/>
    </source>
</evidence>
<evidence type="ECO:0000313" key="2">
    <source>
        <dbReference type="EMBL" id="MCE8003205.1"/>
    </source>
</evidence>
<dbReference type="InterPro" id="IPR010050">
    <property type="entry name" value="MTA_SAH_nuc_hyp"/>
</dbReference>
<organism evidence="2 3">
    <name type="scientific">Billgrantia ethanolica</name>
    <dbReference type="NCBI Taxonomy" id="2733486"/>
    <lineage>
        <taxon>Bacteria</taxon>
        <taxon>Pseudomonadati</taxon>
        <taxon>Pseudomonadota</taxon>
        <taxon>Gammaproteobacteria</taxon>
        <taxon>Oceanospirillales</taxon>
        <taxon>Halomonadaceae</taxon>
        <taxon>Billgrantia</taxon>
    </lineage>
</organism>
<dbReference type="Pfam" id="PF01048">
    <property type="entry name" value="PNP_UDP_1"/>
    <property type="match status" value="1"/>
</dbReference>
<accession>A0ABS9A3K9</accession>
<dbReference type="NCBIfam" id="TIGR01705">
    <property type="entry name" value="MTA_SAH-nuc-hyp"/>
    <property type="match status" value="1"/>
</dbReference>